<organism evidence="3 4">
    <name type="scientific">Mollisia scopiformis</name>
    <name type="common">Conifer needle endophyte fungus</name>
    <name type="synonym">Phialocephala scopiformis</name>
    <dbReference type="NCBI Taxonomy" id="149040"/>
    <lineage>
        <taxon>Eukaryota</taxon>
        <taxon>Fungi</taxon>
        <taxon>Dikarya</taxon>
        <taxon>Ascomycota</taxon>
        <taxon>Pezizomycotina</taxon>
        <taxon>Leotiomycetes</taxon>
        <taxon>Helotiales</taxon>
        <taxon>Mollisiaceae</taxon>
        <taxon>Mollisia</taxon>
    </lineage>
</organism>
<dbReference type="Pfam" id="PF00172">
    <property type="entry name" value="Zn_clus"/>
    <property type="match status" value="1"/>
</dbReference>
<dbReference type="PROSITE" id="PS50048">
    <property type="entry name" value="ZN2_CY6_FUNGAL_2"/>
    <property type="match status" value="1"/>
</dbReference>
<gene>
    <name evidence="3" type="ORF">LY89DRAFT_780508</name>
</gene>
<dbReference type="InterPro" id="IPR021858">
    <property type="entry name" value="Fun_TF"/>
</dbReference>
<dbReference type="Pfam" id="PF11951">
    <property type="entry name" value="Fungal_trans_2"/>
    <property type="match status" value="1"/>
</dbReference>
<dbReference type="KEGG" id="psco:LY89DRAFT_780508"/>
<protein>
    <recommendedName>
        <fullName evidence="2">Zn(2)-C6 fungal-type domain-containing protein</fullName>
    </recommendedName>
</protein>
<keyword evidence="1" id="KW-0539">Nucleus</keyword>
<dbReference type="OrthoDB" id="3525185at2759"/>
<dbReference type="EMBL" id="KQ947411">
    <property type="protein sequence ID" value="KUJ19590.1"/>
    <property type="molecule type" value="Genomic_DNA"/>
</dbReference>
<dbReference type="GO" id="GO:0000981">
    <property type="term" value="F:DNA-binding transcription factor activity, RNA polymerase II-specific"/>
    <property type="evidence" value="ECO:0007669"/>
    <property type="project" value="InterPro"/>
</dbReference>
<dbReference type="PROSITE" id="PS00463">
    <property type="entry name" value="ZN2_CY6_FUNGAL_1"/>
    <property type="match status" value="1"/>
</dbReference>
<dbReference type="GO" id="GO:0008270">
    <property type="term" value="F:zinc ion binding"/>
    <property type="evidence" value="ECO:0007669"/>
    <property type="project" value="InterPro"/>
</dbReference>
<evidence type="ECO:0000313" key="3">
    <source>
        <dbReference type="EMBL" id="KUJ19590.1"/>
    </source>
</evidence>
<dbReference type="AlphaFoldDB" id="A0A194XHA5"/>
<dbReference type="SUPFAM" id="SSF57701">
    <property type="entry name" value="Zn2/Cys6 DNA-binding domain"/>
    <property type="match status" value="1"/>
</dbReference>
<dbReference type="InterPro" id="IPR036864">
    <property type="entry name" value="Zn2-C6_fun-type_DNA-bd_sf"/>
</dbReference>
<dbReference type="InterPro" id="IPR053175">
    <property type="entry name" value="DHMBA_Reg_Transcription_Factor"/>
</dbReference>
<dbReference type="Gene3D" id="4.10.240.10">
    <property type="entry name" value="Zn(2)-C6 fungal-type DNA-binding domain"/>
    <property type="match status" value="1"/>
</dbReference>
<dbReference type="RefSeq" id="XP_018073945.1">
    <property type="nucleotide sequence ID" value="XM_018222387.1"/>
</dbReference>
<dbReference type="InParanoid" id="A0A194XHA5"/>
<dbReference type="InterPro" id="IPR001138">
    <property type="entry name" value="Zn2Cys6_DnaBD"/>
</dbReference>
<evidence type="ECO:0000259" key="2">
    <source>
        <dbReference type="PROSITE" id="PS50048"/>
    </source>
</evidence>
<accession>A0A194XHA5</accession>
<dbReference type="SMART" id="SM00066">
    <property type="entry name" value="GAL4"/>
    <property type="match status" value="1"/>
</dbReference>
<dbReference type="PANTHER" id="PTHR38791">
    <property type="entry name" value="ZN(II)2CYS6 TRANSCRIPTION FACTOR (EUROFUNG)-RELATED-RELATED"/>
    <property type="match status" value="1"/>
</dbReference>
<evidence type="ECO:0000313" key="4">
    <source>
        <dbReference type="Proteomes" id="UP000070700"/>
    </source>
</evidence>
<dbReference type="Proteomes" id="UP000070700">
    <property type="component" value="Unassembled WGS sequence"/>
</dbReference>
<feature type="domain" description="Zn(2)-C6 fungal-type" evidence="2">
    <location>
        <begin position="9"/>
        <end position="37"/>
    </location>
</feature>
<dbReference type="GeneID" id="28832113"/>
<proteinExistence type="predicted"/>
<keyword evidence="4" id="KW-1185">Reference proteome</keyword>
<evidence type="ECO:0000256" key="1">
    <source>
        <dbReference type="ARBA" id="ARBA00023242"/>
    </source>
</evidence>
<dbReference type="CDD" id="cd00067">
    <property type="entry name" value="GAL4"/>
    <property type="match status" value="1"/>
</dbReference>
<name>A0A194XHA5_MOLSC</name>
<reference evidence="3 4" key="1">
    <citation type="submission" date="2015-10" db="EMBL/GenBank/DDBJ databases">
        <title>Full genome of DAOMC 229536 Phialocephala scopiformis, a fungal endophyte of spruce producing the potent anti-insectan compound rugulosin.</title>
        <authorList>
            <consortium name="DOE Joint Genome Institute"/>
            <person name="Walker A.K."/>
            <person name="Frasz S.L."/>
            <person name="Seifert K.A."/>
            <person name="Miller J.D."/>
            <person name="Mondo S.J."/>
            <person name="Labutti K."/>
            <person name="Lipzen A."/>
            <person name="Dockter R."/>
            <person name="Kennedy M."/>
            <person name="Grigoriev I.V."/>
            <person name="Spatafora J.W."/>
        </authorList>
    </citation>
    <scope>NUCLEOTIDE SEQUENCE [LARGE SCALE GENOMIC DNA]</scope>
    <source>
        <strain evidence="3 4">CBS 120377</strain>
    </source>
</reference>
<sequence>MVYTGPSRACARCRQMKKKCDQMRPQCTRCIEARIECYGYRDEFDILYRDERAKARARTIAPKMGEASSRAALPLIKREPAPTSVSSAVDLSLTSVKAQDMIPFFQQFSDPAKSCGWPGWLSKVPEQYAAAPENACFKPALLAASFAILAKKQDDVSYQNTARAFYVSALEAISQALNENRYDDSTMLAISLLDTFQFIMEESVGTHGQHIAGLKAVLALRQSGADDKEECAKVKAESDGKLGHSIFAFMPQIQTLLHEIRTHQTPSEGSVEWVTNLSQEFGGARSATALLQFGKISAQSHQLCKVVRRDLVEGRIDFEAHLDSTELMSLVQISELVDQTNQNWSENGNSKWEITRRPNGFGLNAGGFPLIFLDSYHDLWTACVWNVNRAARIVLMDTIIESAELLAAFNTDPKQVESLVSSALKARGIIASMLENIQCSIPFITGQIDSAGRLTVGVDATALSGLCMLWPLNVIHSCKSISLVDRQWARDMLLDLGRRTGIRRAWALASRKIEVDENTVASRRFVQ</sequence>